<gene>
    <name evidence="1" type="ORF">GYA55_07565</name>
</gene>
<protein>
    <recommendedName>
        <fullName evidence="3">GAF domain-containing protein</fullName>
    </recommendedName>
</protein>
<dbReference type="AlphaFoldDB" id="A0A7X9FSD9"/>
<organism evidence="1 2">
    <name type="scientific">SAR324 cluster bacterium</name>
    <dbReference type="NCBI Taxonomy" id="2024889"/>
    <lineage>
        <taxon>Bacteria</taxon>
        <taxon>Deltaproteobacteria</taxon>
        <taxon>SAR324 cluster</taxon>
    </lineage>
</organism>
<accession>A0A7X9FSD9</accession>
<dbReference type="EMBL" id="JAAZON010000330">
    <property type="protein sequence ID" value="NMC63011.1"/>
    <property type="molecule type" value="Genomic_DNA"/>
</dbReference>
<sequence length="205" mass="22631">MGLPSLIETFSGSHGFNSIIGTDENLPHSRSDQIPGDRSAGLAELHEYFKGLFNILAKAKRLFGASEICLYYPTTIQDEIIYAKLKFDVVGGVLNNAVSLDGSAPELLMPSDEQAKALIKMVREDSLGRCLKGQENSTQLPEWLSKMNALLVPVNYDEAVALVILTRSSEAQEFNKRDLSMFNVFSQQIARALPSVIEHIQNDKS</sequence>
<dbReference type="Proteomes" id="UP000524246">
    <property type="component" value="Unassembled WGS sequence"/>
</dbReference>
<proteinExistence type="predicted"/>
<evidence type="ECO:0000313" key="2">
    <source>
        <dbReference type="Proteomes" id="UP000524246"/>
    </source>
</evidence>
<name>A0A7X9FSD9_9DELT</name>
<evidence type="ECO:0008006" key="3">
    <source>
        <dbReference type="Google" id="ProtNLM"/>
    </source>
</evidence>
<reference evidence="1 2" key="1">
    <citation type="journal article" date="2020" name="Biotechnol. Biofuels">
        <title>New insights from the biogas microbiome by comprehensive genome-resolved metagenomics of nearly 1600 species originating from multiple anaerobic digesters.</title>
        <authorList>
            <person name="Campanaro S."/>
            <person name="Treu L."/>
            <person name="Rodriguez-R L.M."/>
            <person name="Kovalovszki A."/>
            <person name="Ziels R.M."/>
            <person name="Maus I."/>
            <person name="Zhu X."/>
            <person name="Kougias P.G."/>
            <person name="Basile A."/>
            <person name="Luo G."/>
            <person name="Schluter A."/>
            <person name="Konstantinidis K.T."/>
            <person name="Angelidaki I."/>
        </authorList>
    </citation>
    <scope>NUCLEOTIDE SEQUENCE [LARGE SCALE GENOMIC DNA]</scope>
    <source>
        <strain evidence="1">AS27yjCOA_65</strain>
    </source>
</reference>
<evidence type="ECO:0000313" key="1">
    <source>
        <dbReference type="EMBL" id="NMC63011.1"/>
    </source>
</evidence>
<comment type="caution">
    <text evidence="1">The sequence shown here is derived from an EMBL/GenBank/DDBJ whole genome shotgun (WGS) entry which is preliminary data.</text>
</comment>